<evidence type="ECO:0000259" key="1">
    <source>
        <dbReference type="Pfam" id="PF12937"/>
    </source>
</evidence>
<protein>
    <recommendedName>
        <fullName evidence="1">F-box domain-containing protein</fullName>
    </recommendedName>
</protein>
<gene>
    <name evidence="2" type="ORF">BZG36_01944</name>
</gene>
<dbReference type="Proteomes" id="UP000242875">
    <property type="component" value="Unassembled WGS sequence"/>
</dbReference>
<name>A0A261Y3W3_9FUNG</name>
<proteinExistence type="predicted"/>
<keyword evidence="3" id="KW-1185">Reference proteome</keyword>
<dbReference type="AlphaFoldDB" id="A0A261Y3W3"/>
<comment type="caution">
    <text evidence="2">The sequence shown here is derived from an EMBL/GenBank/DDBJ whole genome shotgun (WGS) entry which is preliminary data.</text>
</comment>
<reference evidence="2 3" key="1">
    <citation type="journal article" date="2017" name="Mycologia">
        <title>Bifiguratus adelaidae, gen. et sp. nov., a new member of Mucoromycotina in endophytic and soil-dwelling habitats.</title>
        <authorList>
            <person name="Torres-Cruz T.J."/>
            <person name="Billingsley Tobias T.L."/>
            <person name="Almatruk M."/>
            <person name="Hesse C."/>
            <person name="Kuske C.R."/>
            <person name="Desiro A."/>
            <person name="Benucci G.M."/>
            <person name="Bonito G."/>
            <person name="Stajich J.E."/>
            <person name="Dunlap C."/>
            <person name="Arnold A.E."/>
            <person name="Porras-Alfaro A."/>
        </authorList>
    </citation>
    <scope>NUCLEOTIDE SEQUENCE [LARGE SCALE GENOMIC DNA]</scope>
    <source>
        <strain evidence="2 3">AZ0501</strain>
    </source>
</reference>
<sequence>MSLQYRPSEACFQRELPKVLATVVAPPPKSGENLLKTLPTEVLFDHICPLLALSDVLRFGATCRTFYDCVYDTPCLWVTRLFRPNQAPLRHRITDTVIADVLERLSPQIRRMLNKIDLQRTLVTKEGIWQILERCESIQHIEVMGCKALRAKDFIELFDTYAAMSVSGDEKLSVPLTITTGAMQTRRMHVLAVALLSHLMHKYWCVMSYLDTTRRMELALQDIRQWYQRVLVLGRLCDKCGGELAWQDKGHLGKGMLHSCIAALES</sequence>
<dbReference type="InterPro" id="IPR001810">
    <property type="entry name" value="F-box_dom"/>
</dbReference>
<dbReference type="OrthoDB" id="10044893at2759"/>
<dbReference type="EMBL" id="MVBO01000018">
    <property type="protein sequence ID" value="OZJ05258.1"/>
    <property type="molecule type" value="Genomic_DNA"/>
</dbReference>
<dbReference type="Pfam" id="PF12937">
    <property type="entry name" value="F-box-like"/>
    <property type="match status" value="1"/>
</dbReference>
<dbReference type="Gene3D" id="3.80.10.10">
    <property type="entry name" value="Ribonuclease Inhibitor"/>
    <property type="match status" value="1"/>
</dbReference>
<evidence type="ECO:0000313" key="2">
    <source>
        <dbReference type="EMBL" id="OZJ05258.1"/>
    </source>
</evidence>
<feature type="domain" description="F-box" evidence="1">
    <location>
        <begin position="37"/>
        <end position="81"/>
    </location>
</feature>
<dbReference type="InterPro" id="IPR036047">
    <property type="entry name" value="F-box-like_dom_sf"/>
</dbReference>
<accession>A0A261Y3W3</accession>
<evidence type="ECO:0000313" key="3">
    <source>
        <dbReference type="Proteomes" id="UP000242875"/>
    </source>
</evidence>
<dbReference type="InterPro" id="IPR032675">
    <property type="entry name" value="LRR_dom_sf"/>
</dbReference>
<dbReference type="SUPFAM" id="SSF81383">
    <property type="entry name" value="F-box domain"/>
    <property type="match status" value="1"/>
</dbReference>
<organism evidence="2 3">
    <name type="scientific">Bifiguratus adelaidae</name>
    <dbReference type="NCBI Taxonomy" id="1938954"/>
    <lineage>
        <taxon>Eukaryota</taxon>
        <taxon>Fungi</taxon>
        <taxon>Fungi incertae sedis</taxon>
        <taxon>Mucoromycota</taxon>
        <taxon>Mucoromycotina</taxon>
        <taxon>Endogonomycetes</taxon>
        <taxon>Endogonales</taxon>
        <taxon>Endogonales incertae sedis</taxon>
        <taxon>Bifiguratus</taxon>
    </lineage>
</organism>